<dbReference type="Proteomes" id="UP001392437">
    <property type="component" value="Unassembled WGS sequence"/>
</dbReference>
<sequence length="96" mass="11070">MSQCGLHYVRQDADHVVYTQHPDYIHPRDLSQRLVREYGGTRFRISLRRNIYVVYVDSEVARFDKQTGYISGGSDDIEAAQEVLIRANKARAVSQL</sequence>
<name>A0AAW0R450_9PEZI</name>
<protein>
    <recommendedName>
        <fullName evidence="3">DUF1508 domain-containing protein</fullName>
    </recommendedName>
</protein>
<evidence type="ECO:0008006" key="3">
    <source>
        <dbReference type="Google" id="ProtNLM"/>
    </source>
</evidence>
<dbReference type="EMBL" id="JAQQWP010000003">
    <property type="protein sequence ID" value="KAK8123748.1"/>
    <property type="molecule type" value="Genomic_DNA"/>
</dbReference>
<evidence type="ECO:0000313" key="2">
    <source>
        <dbReference type="Proteomes" id="UP001392437"/>
    </source>
</evidence>
<dbReference type="AlphaFoldDB" id="A0AAW0R450"/>
<proteinExistence type="predicted"/>
<accession>A0AAW0R450</accession>
<evidence type="ECO:0000313" key="1">
    <source>
        <dbReference type="EMBL" id="KAK8123748.1"/>
    </source>
</evidence>
<reference evidence="1 2" key="1">
    <citation type="submission" date="2023-01" db="EMBL/GenBank/DDBJ databases">
        <title>Analysis of 21 Apiospora genomes using comparative genomics revels a genus with tremendous synthesis potential of carbohydrate active enzymes and secondary metabolites.</title>
        <authorList>
            <person name="Sorensen T."/>
        </authorList>
    </citation>
    <scope>NUCLEOTIDE SEQUENCE [LARGE SCALE GENOMIC DNA]</scope>
    <source>
        <strain evidence="1 2">CBS 117206</strain>
    </source>
</reference>
<comment type="caution">
    <text evidence="1">The sequence shown here is derived from an EMBL/GenBank/DDBJ whole genome shotgun (WGS) entry which is preliminary data.</text>
</comment>
<organism evidence="1 2">
    <name type="scientific">Apiospora kogelbergensis</name>
    <dbReference type="NCBI Taxonomy" id="1337665"/>
    <lineage>
        <taxon>Eukaryota</taxon>
        <taxon>Fungi</taxon>
        <taxon>Dikarya</taxon>
        <taxon>Ascomycota</taxon>
        <taxon>Pezizomycotina</taxon>
        <taxon>Sordariomycetes</taxon>
        <taxon>Xylariomycetidae</taxon>
        <taxon>Amphisphaeriales</taxon>
        <taxon>Apiosporaceae</taxon>
        <taxon>Apiospora</taxon>
    </lineage>
</organism>
<gene>
    <name evidence="1" type="ORF">PG999_003666</name>
</gene>
<keyword evidence="2" id="KW-1185">Reference proteome</keyword>